<protein>
    <recommendedName>
        <fullName evidence="3">DUF2946 domain-containing protein</fullName>
    </recommendedName>
</protein>
<dbReference type="Proteomes" id="UP000244898">
    <property type="component" value="Unassembled WGS sequence"/>
</dbReference>
<dbReference type="EMBL" id="ONZG01000004">
    <property type="protein sequence ID" value="SPJ28433.1"/>
    <property type="molecule type" value="Genomic_DNA"/>
</dbReference>
<evidence type="ECO:0008006" key="3">
    <source>
        <dbReference type="Google" id="ProtNLM"/>
    </source>
</evidence>
<proteinExistence type="predicted"/>
<organism evidence="1 2">
    <name type="scientific">Falsiruegeria mediterranea M17</name>
    <dbReference type="NCBI Taxonomy" id="1200281"/>
    <lineage>
        <taxon>Bacteria</taxon>
        <taxon>Pseudomonadati</taxon>
        <taxon>Pseudomonadota</taxon>
        <taxon>Alphaproteobacteria</taxon>
        <taxon>Rhodobacterales</taxon>
        <taxon>Roseobacteraceae</taxon>
        <taxon>Falsiruegeria</taxon>
    </lineage>
</organism>
<evidence type="ECO:0000313" key="1">
    <source>
        <dbReference type="EMBL" id="SPJ28433.1"/>
    </source>
</evidence>
<evidence type="ECO:0000313" key="2">
    <source>
        <dbReference type="Proteomes" id="UP000244898"/>
    </source>
</evidence>
<reference evidence="2" key="1">
    <citation type="submission" date="2018-03" db="EMBL/GenBank/DDBJ databases">
        <authorList>
            <person name="Rodrigo-Torres L."/>
            <person name="Arahal R. D."/>
            <person name="Lucena T."/>
        </authorList>
    </citation>
    <scope>NUCLEOTIDE SEQUENCE [LARGE SCALE GENOMIC DNA]</scope>
    <source>
        <strain evidence="2">CECT 7615</strain>
    </source>
</reference>
<accession>A0A2R8C7V0</accession>
<dbReference type="AlphaFoldDB" id="A0A2R8C7V0"/>
<keyword evidence="2" id="KW-1185">Reference proteome</keyword>
<gene>
    <name evidence="1" type="ORF">TRM7615_01932</name>
</gene>
<name>A0A2R8C7V0_9RHOB</name>
<sequence length="150" mass="15527">MVPHGWYAQGLRHEVAGVDFSLQLAPRGVTSGGRMSASLRTYLALALSLLVVLTGQGMAASRGMDAAVGQMVICTGTGPIVVMVDEHGQPTQAPAFCPEYALTLLGAVLPDEVALRPEAPVETSAPARLTEALIPAPLMAPFARAPPVTV</sequence>